<keyword evidence="1" id="KW-0732">Signal</keyword>
<evidence type="ECO:0000313" key="2">
    <source>
        <dbReference type="Proteomes" id="UP000504640"/>
    </source>
</evidence>
<feature type="chain" id="PRO_5027052868" evidence="1">
    <location>
        <begin position="21"/>
        <end position="110"/>
    </location>
</feature>
<dbReference type="PANTHER" id="PTHR15261:SF4">
    <property type="entry name" value="THROMBOSPONDIN-TYPE LAMININ G DOMAIN AND EAR REPEAT-CONTAINING PROTEIN"/>
    <property type="match status" value="1"/>
</dbReference>
<protein>
    <submittedName>
        <fullName evidence="3">Thrombospondin-type laminin G domain and EAR repeat-containing protein-like</fullName>
    </submittedName>
</protein>
<dbReference type="PANTHER" id="PTHR15261">
    <property type="entry name" value="THROMBOSPONDIN-TYPE LAMININ G DOMAIN AND EAR REPEAT-CONTAINING"/>
    <property type="match status" value="1"/>
</dbReference>
<proteinExistence type="predicted"/>
<accession>A0A6J3HS87</accession>
<gene>
    <name evidence="3" type="primary">LOC116550575</name>
</gene>
<dbReference type="AlphaFoldDB" id="A0A6J3HS87"/>
<dbReference type="GeneID" id="116550575"/>
<organism evidence="2 3">
    <name type="scientific">Sapajus apella</name>
    <name type="common">Brown-capped capuchin</name>
    <name type="synonym">Cebus apella</name>
    <dbReference type="NCBI Taxonomy" id="9515"/>
    <lineage>
        <taxon>Eukaryota</taxon>
        <taxon>Metazoa</taxon>
        <taxon>Chordata</taxon>
        <taxon>Craniata</taxon>
        <taxon>Vertebrata</taxon>
        <taxon>Euteleostomi</taxon>
        <taxon>Mammalia</taxon>
        <taxon>Eutheria</taxon>
        <taxon>Euarchontoglires</taxon>
        <taxon>Primates</taxon>
        <taxon>Haplorrhini</taxon>
        <taxon>Platyrrhini</taxon>
        <taxon>Cebidae</taxon>
        <taxon>Cebinae</taxon>
        <taxon>Sapajus</taxon>
    </lineage>
</organism>
<dbReference type="GO" id="GO:0007165">
    <property type="term" value="P:signal transduction"/>
    <property type="evidence" value="ECO:0007669"/>
    <property type="project" value="TreeGrafter"/>
</dbReference>
<dbReference type="RefSeq" id="XP_032132484.1">
    <property type="nucleotide sequence ID" value="XM_032276593.1"/>
</dbReference>
<evidence type="ECO:0000256" key="1">
    <source>
        <dbReference type="SAM" id="SignalP"/>
    </source>
</evidence>
<evidence type="ECO:0000313" key="3">
    <source>
        <dbReference type="RefSeq" id="XP_032132484.1"/>
    </source>
</evidence>
<keyword evidence="2" id="KW-1185">Reference proteome</keyword>
<sequence length="110" mass="11881">MSALLRLCFVLPLAAPRHNAQRWEPCTDLRPLDVLAEVVPSDGATSGIRIVQVQGAQGLQLSSAAPHTMSFPASRIFSRCDLFPEEFSIVITLRVPNLPAKVSGTFCSSC</sequence>
<dbReference type="Proteomes" id="UP000504640">
    <property type="component" value="Unplaced"/>
</dbReference>
<name>A0A6J3HS87_SAPAP</name>
<reference evidence="3" key="1">
    <citation type="submission" date="2025-08" db="UniProtKB">
        <authorList>
            <consortium name="RefSeq"/>
        </authorList>
    </citation>
    <scope>IDENTIFICATION</scope>
    <source>
        <tissue evidence="3">Blood</tissue>
    </source>
</reference>
<feature type="signal peptide" evidence="1">
    <location>
        <begin position="1"/>
        <end position="20"/>
    </location>
</feature>